<protein>
    <submittedName>
        <fullName evidence="1">Uncharacterized protein</fullName>
    </submittedName>
</protein>
<organism evidence="1 2">
    <name type="scientific">Kushneria aurantia</name>
    <dbReference type="NCBI Taxonomy" id="504092"/>
    <lineage>
        <taxon>Bacteria</taxon>
        <taxon>Pseudomonadati</taxon>
        <taxon>Pseudomonadota</taxon>
        <taxon>Gammaproteobacteria</taxon>
        <taxon>Oceanospirillales</taxon>
        <taxon>Halomonadaceae</taxon>
        <taxon>Kushneria</taxon>
    </lineage>
</organism>
<accession>A0ABV6G233</accession>
<keyword evidence="2" id="KW-1185">Reference proteome</keyword>
<proteinExistence type="predicted"/>
<name>A0ABV6G233_9GAMM</name>
<dbReference type="RefSeq" id="WP_156826633.1">
    <property type="nucleotide sequence ID" value="NZ_JBHLVX010000013.1"/>
</dbReference>
<gene>
    <name evidence="1" type="ORF">ACFFHW_03490</name>
</gene>
<dbReference type="Proteomes" id="UP001589814">
    <property type="component" value="Unassembled WGS sequence"/>
</dbReference>
<comment type="caution">
    <text evidence="1">The sequence shown here is derived from an EMBL/GenBank/DDBJ whole genome shotgun (WGS) entry which is preliminary data.</text>
</comment>
<reference evidence="1 2" key="1">
    <citation type="submission" date="2024-09" db="EMBL/GenBank/DDBJ databases">
        <authorList>
            <person name="Sun Q."/>
            <person name="Mori K."/>
        </authorList>
    </citation>
    <scope>NUCLEOTIDE SEQUENCE [LARGE SCALE GENOMIC DNA]</scope>
    <source>
        <strain evidence="1 2">CCM 7415</strain>
    </source>
</reference>
<dbReference type="EMBL" id="JBHLVX010000013">
    <property type="protein sequence ID" value="MFC0267072.1"/>
    <property type="molecule type" value="Genomic_DNA"/>
</dbReference>
<sequence length="96" mass="10716">MARRKPNPNRVTGLEQRLRRKHIDPLTKLWIGISYEKVGDEVTPINIPGQLGLQKFRLALSSSRVGVSRTTLAGKAWPPILNATPDQTGTACWEIE</sequence>
<evidence type="ECO:0000313" key="2">
    <source>
        <dbReference type="Proteomes" id="UP001589814"/>
    </source>
</evidence>
<evidence type="ECO:0000313" key="1">
    <source>
        <dbReference type="EMBL" id="MFC0267072.1"/>
    </source>
</evidence>